<comment type="caution">
    <text evidence="5">The sequence shown here is derived from an EMBL/GenBank/DDBJ whole genome shotgun (WGS) entry which is preliminary data.</text>
</comment>
<dbReference type="SUPFAM" id="SSF144232">
    <property type="entry name" value="HIT/MYND zinc finger-like"/>
    <property type="match status" value="1"/>
</dbReference>
<dbReference type="Proteomes" id="UP000247498">
    <property type="component" value="Unassembled WGS sequence"/>
</dbReference>
<proteinExistence type="predicted"/>
<dbReference type="InterPro" id="IPR002893">
    <property type="entry name" value="Znf_MYND"/>
</dbReference>
<keyword evidence="1" id="KW-0479">Metal-binding</keyword>
<evidence type="ECO:0000256" key="3">
    <source>
        <dbReference type="ARBA" id="ARBA00022833"/>
    </source>
</evidence>
<accession>A0A2V0PJZ5</accession>
<sequence length="258" mass="24171">MESLAAALASGDAAAAAAALAGLPADAATTAEHGAALLAADGALPALVSALGSGNTAAAAAASRCLRAAALGAPLAERIAGAGGALPALARRFGGGDAAAGDALRAVAAAGHGACVAAAAAELLAPAGGAGAGAADEGAAGRARALLLAEPLSLPEVAVDALARCAATTSRLRARVQALEALLAAAAAEAAARPEACAAGACRKSGADVRLKPCAGCQGGPAGRILYCSPQCQRADWQRHKPYCRAAAAAAVGGAPAP</sequence>
<evidence type="ECO:0000259" key="4">
    <source>
        <dbReference type="Pfam" id="PF01753"/>
    </source>
</evidence>
<evidence type="ECO:0000256" key="1">
    <source>
        <dbReference type="ARBA" id="ARBA00022723"/>
    </source>
</evidence>
<evidence type="ECO:0000313" key="6">
    <source>
        <dbReference type="Proteomes" id="UP000247498"/>
    </source>
</evidence>
<dbReference type="AlphaFoldDB" id="A0A2V0PJZ5"/>
<reference evidence="5 6" key="1">
    <citation type="journal article" date="2018" name="Sci. Rep.">
        <title>Raphidocelis subcapitata (=Pseudokirchneriella subcapitata) provides an insight into genome evolution and environmental adaptations in the Sphaeropleales.</title>
        <authorList>
            <person name="Suzuki S."/>
            <person name="Yamaguchi H."/>
            <person name="Nakajima N."/>
            <person name="Kawachi M."/>
        </authorList>
    </citation>
    <scope>NUCLEOTIDE SEQUENCE [LARGE SCALE GENOMIC DNA]</scope>
    <source>
        <strain evidence="5 6">NIES-35</strain>
    </source>
</reference>
<keyword evidence="2" id="KW-0863">Zinc-finger</keyword>
<organism evidence="5 6">
    <name type="scientific">Raphidocelis subcapitata</name>
    <dbReference type="NCBI Taxonomy" id="307507"/>
    <lineage>
        <taxon>Eukaryota</taxon>
        <taxon>Viridiplantae</taxon>
        <taxon>Chlorophyta</taxon>
        <taxon>core chlorophytes</taxon>
        <taxon>Chlorophyceae</taxon>
        <taxon>CS clade</taxon>
        <taxon>Sphaeropleales</taxon>
        <taxon>Selenastraceae</taxon>
        <taxon>Raphidocelis</taxon>
    </lineage>
</organism>
<feature type="domain" description="MYND-type" evidence="4">
    <location>
        <begin position="202"/>
        <end position="244"/>
    </location>
</feature>
<name>A0A2V0PJZ5_9CHLO</name>
<evidence type="ECO:0000313" key="5">
    <source>
        <dbReference type="EMBL" id="GBF98313.1"/>
    </source>
</evidence>
<keyword evidence="6" id="KW-1185">Reference proteome</keyword>
<evidence type="ECO:0000256" key="2">
    <source>
        <dbReference type="ARBA" id="ARBA00022771"/>
    </source>
</evidence>
<dbReference type="OrthoDB" id="550206at2759"/>
<keyword evidence="3" id="KW-0862">Zinc</keyword>
<gene>
    <name evidence="5" type="ORF">Rsub_10976</name>
</gene>
<dbReference type="Pfam" id="PF01753">
    <property type="entry name" value="zf-MYND"/>
    <property type="match status" value="1"/>
</dbReference>
<protein>
    <recommendedName>
        <fullName evidence="4">MYND-type domain-containing protein</fullName>
    </recommendedName>
</protein>
<dbReference type="InParanoid" id="A0A2V0PJZ5"/>
<dbReference type="Gene3D" id="6.10.140.2220">
    <property type="match status" value="1"/>
</dbReference>
<dbReference type="GO" id="GO:0008270">
    <property type="term" value="F:zinc ion binding"/>
    <property type="evidence" value="ECO:0007669"/>
    <property type="project" value="UniProtKB-KW"/>
</dbReference>
<dbReference type="EMBL" id="BDRX01000121">
    <property type="protein sequence ID" value="GBF98313.1"/>
    <property type="molecule type" value="Genomic_DNA"/>
</dbReference>